<evidence type="ECO:0000313" key="5">
    <source>
        <dbReference type="Proteomes" id="UP000461730"/>
    </source>
</evidence>
<keyword evidence="1" id="KW-0812">Transmembrane</keyword>
<keyword evidence="1" id="KW-1133">Transmembrane helix</keyword>
<dbReference type="InterPro" id="IPR012373">
    <property type="entry name" value="Ferrdict_sens_TM"/>
</dbReference>
<organism evidence="4 5">
    <name type="scientific">Chitinophaga tropicalis</name>
    <dbReference type="NCBI Taxonomy" id="2683588"/>
    <lineage>
        <taxon>Bacteria</taxon>
        <taxon>Pseudomonadati</taxon>
        <taxon>Bacteroidota</taxon>
        <taxon>Chitinophagia</taxon>
        <taxon>Chitinophagales</taxon>
        <taxon>Chitinophagaceae</taxon>
        <taxon>Chitinophaga</taxon>
    </lineage>
</organism>
<evidence type="ECO:0000259" key="2">
    <source>
        <dbReference type="Pfam" id="PF04773"/>
    </source>
</evidence>
<dbReference type="Proteomes" id="UP000461730">
    <property type="component" value="Unassembled WGS sequence"/>
</dbReference>
<feature type="domain" description="Protein FecR C-terminal" evidence="3">
    <location>
        <begin position="242"/>
        <end position="308"/>
    </location>
</feature>
<name>A0A7K1U945_9BACT</name>
<dbReference type="InterPro" id="IPR032508">
    <property type="entry name" value="FecR_C"/>
</dbReference>
<dbReference type="EMBL" id="WRXN01000011">
    <property type="protein sequence ID" value="MVT10897.1"/>
    <property type="molecule type" value="Genomic_DNA"/>
</dbReference>
<dbReference type="PIRSF" id="PIRSF018266">
    <property type="entry name" value="FecR"/>
    <property type="match status" value="1"/>
</dbReference>
<keyword evidence="5" id="KW-1185">Reference proteome</keyword>
<evidence type="ECO:0000259" key="3">
    <source>
        <dbReference type="Pfam" id="PF16344"/>
    </source>
</evidence>
<feature type="transmembrane region" description="Helical" evidence="1">
    <location>
        <begin position="64"/>
        <end position="82"/>
    </location>
</feature>
<sequence>MKISSQLLEKYFKGLCTDEEAELVAAWLEDEGASETDAWFEEKKREAEEEQVTGKGKVRTIHPGYGVAAAVLVLMSLLGWLWQQAGQRSGVKMANLSDTIRNNSNTIRLVHMADGSKIWLNAYSTIIYKKNFSVSNRDLWLNGEAYFEVGKNADFPFRVHTAALITTALGTSFNIATGNKADGSIQVSLLEGKVAVTDTLSGGSFHYVLEPGQMLEYKEGLQPAKPYAFNKTSTLDWKNYKVIFDRTLLTDAFALLESRYNCRISIGDTTLRNRMISGSFSAAQPVSSILDALGYVHSFSYTFDERNNHYTIKRK</sequence>
<keyword evidence="1" id="KW-0472">Membrane</keyword>
<dbReference type="GO" id="GO:0016989">
    <property type="term" value="F:sigma factor antagonist activity"/>
    <property type="evidence" value="ECO:0007669"/>
    <property type="project" value="TreeGrafter"/>
</dbReference>
<evidence type="ECO:0000256" key="1">
    <source>
        <dbReference type="SAM" id="Phobius"/>
    </source>
</evidence>
<dbReference type="InterPro" id="IPR006860">
    <property type="entry name" value="FecR"/>
</dbReference>
<dbReference type="RefSeq" id="WP_157308337.1">
    <property type="nucleotide sequence ID" value="NZ_WRXN01000011.1"/>
</dbReference>
<dbReference type="Gene3D" id="3.55.50.30">
    <property type="match status" value="1"/>
</dbReference>
<accession>A0A7K1U945</accession>
<protein>
    <submittedName>
        <fullName evidence="4">DUF4974 domain-containing protein</fullName>
    </submittedName>
</protein>
<proteinExistence type="predicted"/>
<comment type="caution">
    <text evidence="4">The sequence shown here is derived from an EMBL/GenBank/DDBJ whole genome shotgun (WGS) entry which is preliminary data.</text>
</comment>
<feature type="domain" description="FecR protein" evidence="2">
    <location>
        <begin position="98"/>
        <end position="194"/>
    </location>
</feature>
<dbReference type="Pfam" id="PF04773">
    <property type="entry name" value="FecR"/>
    <property type="match status" value="1"/>
</dbReference>
<dbReference type="PANTHER" id="PTHR30273:SF2">
    <property type="entry name" value="PROTEIN FECR"/>
    <property type="match status" value="1"/>
</dbReference>
<evidence type="ECO:0000313" key="4">
    <source>
        <dbReference type="EMBL" id="MVT10897.1"/>
    </source>
</evidence>
<dbReference type="PANTHER" id="PTHR30273">
    <property type="entry name" value="PERIPLASMIC SIGNAL SENSOR AND SIGMA FACTOR ACTIVATOR FECR-RELATED"/>
    <property type="match status" value="1"/>
</dbReference>
<dbReference type="Gene3D" id="2.60.120.1440">
    <property type="match status" value="1"/>
</dbReference>
<reference evidence="4 5" key="1">
    <citation type="submission" date="2019-12" db="EMBL/GenBank/DDBJ databases">
        <title>Chitinophaga sp. strain ysch24 (GDMCC 1.1355), whole genome shotgun sequence.</title>
        <authorList>
            <person name="Zhang X."/>
        </authorList>
    </citation>
    <scope>NUCLEOTIDE SEQUENCE [LARGE SCALE GENOMIC DNA]</scope>
    <source>
        <strain evidence="5">ysch24</strain>
    </source>
</reference>
<dbReference type="Pfam" id="PF16344">
    <property type="entry name" value="FecR_C"/>
    <property type="match status" value="1"/>
</dbReference>
<dbReference type="AlphaFoldDB" id="A0A7K1U945"/>
<gene>
    <name evidence="4" type="ORF">GO493_21675</name>
</gene>